<feature type="transmembrane region" description="Helical" evidence="1">
    <location>
        <begin position="25"/>
        <end position="41"/>
    </location>
</feature>
<dbReference type="EMBL" id="PJQD01000029">
    <property type="protein sequence ID" value="POY73990.1"/>
    <property type="molecule type" value="Genomic_DNA"/>
</dbReference>
<dbReference type="Proteomes" id="UP000237144">
    <property type="component" value="Unassembled WGS sequence"/>
</dbReference>
<dbReference type="PANTHER" id="PTHR10983:SF16">
    <property type="entry name" value="LYSOCARDIOLIPIN ACYLTRANSFERASE 1"/>
    <property type="match status" value="1"/>
</dbReference>
<dbReference type="PANTHER" id="PTHR10983">
    <property type="entry name" value="1-ACYLGLYCEROL-3-PHOSPHATE ACYLTRANSFERASE-RELATED"/>
    <property type="match status" value="1"/>
</dbReference>
<reference evidence="3 4" key="1">
    <citation type="journal article" date="2018" name="Front. Microbiol.">
        <title>Prospects for Fungal Bioremediation of Acidic Radioactive Waste Sites: Characterization and Genome Sequence of Rhodotorula taiwanensis MD1149.</title>
        <authorList>
            <person name="Tkavc R."/>
            <person name="Matrosova V.Y."/>
            <person name="Grichenko O.E."/>
            <person name="Gostincar C."/>
            <person name="Volpe R.P."/>
            <person name="Klimenkova P."/>
            <person name="Gaidamakova E.K."/>
            <person name="Zhou C.E."/>
            <person name="Stewart B.J."/>
            <person name="Lyman M.G."/>
            <person name="Malfatti S.A."/>
            <person name="Rubinfeld B."/>
            <person name="Courtot M."/>
            <person name="Singh J."/>
            <person name="Dalgard C.L."/>
            <person name="Hamilton T."/>
            <person name="Frey K.G."/>
            <person name="Gunde-Cimerman N."/>
            <person name="Dugan L."/>
            <person name="Daly M.J."/>
        </authorList>
    </citation>
    <scope>NUCLEOTIDE SEQUENCE [LARGE SCALE GENOMIC DNA]</scope>
    <source>
        <strain evidence="3 4">MD1149</strain>
    </source>
</reference>
<dbReference type="AlphaFoldDB" id="A0A2S5BB38"/>
<organism evidence="3 4">
    <name type="scientific">Rhodotorula taiwanensis</name>
    <dbReference type="NCBI Taxonomy" id="741276"/>
    <lineage>
        <taxon>Eukaryota</taxon>
        <taxon>Fungi</taxon>
        <taxon>Dikarya</taxon>
        <taxon>Basidiomycota</taxon>
        <taxon>Pucciniomycotina</taxon>
        <taxon>Microbotryomycetes</taxon>
        <taxon>Sporidiobolales</taxon>
        <taxon>Sporidiobolaceae</taxon>
        <taxon>Rhodotorula</taxon>
    </lineage>
</organism>
<dbReference type="GO" id="GO:0016746">
    <property type="term" value="F:acyltransferase activity"/>
    <property type="evidence" value="ECO:0007669"/>
    <property type="project" value="InterPro"/>
</dbReference>
<accession>A0A2S5BB38</accession>
<gene>
    <name evidence="3" type="ORF">BMF94_2801</name>
</gene>
<feature type="transmembrane region" description="Helical" evidence="1">
    <location>
        <begin position="377"/>
        <end position="397"/>
    </location>
</feature>
<dbReference type="STRING" id="741276.A0A2S5BB38"/>
<feature type="transmembrane region" description="Helical" evidence="1">
    <location>
        <begin position="135"/>
        <end position="155"/>
    </location>
</feature>
<proteinExistence type="predicted"/>
<comment type="caution">
    <text evidence="3">The sequence shown here is derived from an EMBL/GenBank/DDBJ whole genome shotgun (WGS) entry which is preliminary data.</text>
</comment>
<dbReference type="GO" id="GO:0005783">
    <property type="term" value="C:endoplasmic reticulum"/>
    <property type="evidence" value="ECO:0007669"/>
    <property type="project" value="TreeGrafter"/>
</dbReference>
<feature type="transmembrane region" description="Helical" evidence="1">
    <location>
        <begin position="76"/>
        <end position="96"/>
    </location>
</feature>
<dbReference type="InterPro" id="IPR002123">
    <property type="entry name" value="Plipid/glycerol_acylTrfase"/>
</dbReference>
<keyword evidence="1" id="KW-0812">Transmembrane</keyword>
<sequence length="401" mass="45933">MAAAKTRALYSTPISQRPPRTARDWLHLVTFNVLFLSLLLYSHTYQLLALPLALIPHPWAEIVFEGFNAHAKETFASALVFIVSWFAPTTIVLTAADDSVKLEELVRRDERGQIVGFKLAKQAVWMSNHQMYCDWIYPWCLMSYATVSSGIIIVLKASLKWAPIVGPAMQLFHFCFIEKGRPLSESNLFTTAQWRRDRNEAYQCLLFPEGTLYSRLTQPRSAKYAETLGIPNAVNVLLPRATGLLYTLRCMKTIFGTDLTFYDLTVGYAGVPARGYAQDYFSIQSVFGLGIPPRTVHFHLRSIPLDKVPLGTVRSSARQKHVAEELTDDDRREFEEWLRAEWRGKDDLMGRFGETGRFESGPQGEVKFEIRMRRKDWAMLLSVPCGLIFFFVTYRGLYRLF</sequence>
<keyword evidence="1" id="KW-0472">Membrane</keyword>
<evidence type="ECO:0000259" key="2">
    <source>
        <dbReference type="SMART" id="SM00563"/>
    </source>
</evidence>
<dbReference type="CDD" id="cd07990">
    <property type="entry name" value="LPLAT_LCLAT1-like"/>
    <property type="match status" value="1"/>
</dbReference>
<dbReference type="GO" id="GO:0036149">
    <property type="term" value="P:phosphatidylinositol acyl-chain remodeling"/>
    <property type="evidence" value="ECO:0007669"/>
    <property type="project" value="TreeGrafter"/>
</dbReference>
<dbReference type="OrthoDB" id="189226at2759"/>
<dbReference type="SMART" id="SM00563">
    <property type="entry name" value="PlsC"/>
    <property type="match status" value="1"/>
</dbReference>
<evidence type="ECO:0000313" key="3">
    <source>
        <dbReference type="EMBL" id="POY73990.1"/>
    </source>
</evidence>
<evidence type="ECO:0000313" key="4">
    <source>
        <dbReference type="Proteomes" id="UP000237144"/>
    </source>
</evidence>
<feature type="domain" description="Phospholipid/glycerol acyltransferase" evidence="2">
    <location>
        <begin position="123"/>
        <end position="245"/>
    </location>
</feature>
<dbReference type="SUPFAM" id="SSF69593">
    <property type="entry name" value="Glycerol-3-phosphate (1)-acyltransferase"/>
    <property type="match status" value="1"/>
</dbReference>
<name>A0A2S5BB38_9BASI</name>
<evidence type="ECO:0000256" key="1">
    <source>
        <dbReference type="SAM" id="Phobius"/>
    </source>
</evidence>
<keyword evidence="1" id="KW-1133">Transmembrane helix</keyword>
<protein>
    <recommendedName>
        <fullName evidence="2">Phospholipid/glycerol acyltransferase domain-containing protein</fullName>
    </recommendedName>
</protein>
<dbReference type="Pfam" id="PF01553">
    <property type="entry name" value="Acyltransferase"/>
    <property type="match status" value="1"/>
</dbReference>
<keyword evidence="4" id="KW-1185">Reference proteome</keyword>